<dbReference type="GO" id="GO:0004252">
    <property type="term" value="F:serine-type endopeptidase activity"/>
    <property type="evidence" value="ECO:0007669"/>
    <property type="project" value="InterPro"/>
</dbReference>
<evidence type="ECO:0000256" key="6">
    <source>
        <dbReference type="ARBA" id="ARBA00022764"/>
    </source>
</evidence>
<evidence type="ECO:0000256" key="4">
    <source>
        <dbReference type="ARBA" id="ARBA00022729"/>
    </source>
</evidence>
<name>A0A3L8PTA7_9GAMM</name>
<dbReference type="SUPFAM" id="SSF50156">
    <property type="entry name" value="PDZ domain-like"/>
    <property type="match status" value="2"/>
</dbReference>
<dbReference type="Pfam" id="PF17820">
    <property type="entry name" value="PDZ_6"/>
    <property type="match status" value="1"/>
</dbReference>
<comment type="subcellular location">
    <subcellularLocation>
        <location evidence="1">Periplasm</location>
    </subcellularLocation>
</comment>
<evidence type="ECO:0000256" key="2">
    <source>
        <dbReference type="ARBA" id="ARBA00010541"/>
    </source>
</evidence>
<feature type="signal peptide" evidence="11">
    <location>
        <begin position="1"/>
        <end position="26"/>
    </location>
</feature>
<dbReference type="GO" id="GO:0006508">
    <property type="term" value="P:proteolysis"/>
    <property type="evidence" value="ECO:0007669"/>
    <property type="project" value="UniProtKB-KW"/>
</dbReference>
<dbReference type="RefSeq" id="WP_121840611.1">
    <property type="nucleotide sequence ID" value="NZ_ML014851.1"/>
</dbReference>
<reference evidence="13 14" key="1">
    <citation type="submission" date="2018-09" db="EMBL/GenBank/DDBJ databases">
        <title>Phylogeny of the Shewanellaceae, and recommendation for two new genera, Pseudoshewanella and Parashewanella.</title>
        <authorList>
            <person name="Wang G."/>
        </authorList>
    </citation>
    <scope>NUCLEOTIDE SEQUENCE [LARGE SCALE GENOMIC DNA]</scope>
    <source>
        <strain evidence="13 14">C51</strain>
    </source>
</reference>
<evidence type="ECO:0000313" key="14">
    <source>
        <dbReference type="Proteomes" id="UP000281474"/>
    </source>
</evidence>
<dbReference type="InterPro" id="IPR001940">
    <property type="entry name" value="Peptidase_S1C"/>
</dbReference>
<evidence type="ECO:0000256" key="3">
    <source>
        <dbReference type="ARBA" id="ARBA00022670"/>
    </source>
</evidence>
<dbReference type="PANTHER" id="PTHR22939:SF129">
    <property type="entry name" value="SERINE PROTEASE HTRA2, MITOCHONDRIAL"/>
    <property type="match status" value="1"/>
</dbReference>
<dbReference type="FunFam" id="2.30.42.10:FF:000037">
    <property type="entry name" value="Periplasmic serine endoprotease DegP-like"/>
    <property type="match status" value="1"/>
</dbReference>
<protein>
    <submittedName>
        <fullName evidence="13">DegQ family serine endoprotease</fullName>
    </submittedName>
</protein>
<keyword evidence="7" id="KW-0378">Hydrolase</keyword>
<dbReference type="SUPFAM" id="SSF50494">
    <property type="entry name" value="Trypsin-like serine proteases"/>
    <property type="match status" value="1"/>
</dbReference>
<dbReference type="GO" id="GO:0042597">
    <property type="term" value="C:periplasmic space"/>
    <property type="evidence" value="ECO:0007669"/>
    <property type="project" value="UniProtKB-SubCell"/>
</dbReference>
<dbReference type="InterPro" id="IPR036034">
    <property type="entry name" value="PDZ_sf"/>
</dbReference>
<feature type="active site" description="Charge relay system" evidence="9">
    <location>
        <position position="141"/>
    </location>
</feature>
<dbReference type="EMBL" id="QZEI01000102">
    <property type="protein sequence ID" value="RLV58059.1"/>
    <property type="molecule type" value="Genomic_DNA"/>
</dbReference>
<dbReference type="PROSITE" id="PS50106">
    <property type="entry name" value="PDZ"/>
    <property type="match status" value="2"/>
</dbReference>
<evidence type="ECO:0000313" key="13">
    <source>
        <dbReference type="EMBL" id="RLV58059.1"/>
    </source>
</evidence>
<dbReference type="FunFam" id="2.40.10.120:FF:000001">
    <property type="entry name" value="Periplasmic serine endoprotease DegP-like"/>
    <property type="match status" value="1"/>
</dbReference>
<keyword evidence="4 11" id="KW-0732">Signal</keyword>
<keyword evidence="8" id="KW-0720">Serine protease</keyword>
<evidence type="ECO:0000256" key="10">
    <source>
        <dbReference type="PIRSR" id="PIRSR611782-2"/>
    </source>
</evidence>
<dbReference type="Gene3D" id="2.30.42.10">
    <property type="match status" value="2"/>
</dbReference>
<dbReference type="InterPro" id="IPR041489">
    <property type="entry name" value="PDZ_6"/>
</dbReference>
<feature type="binding site" evidence="10">
    <location>
        <position position="141"/>
    </location>
    <ligand>
        <name>substrate</name>
    </ligand>
</feature>
<organism evidence="13 14">
    <name type="scientific">Parashewanella curva</name>
    <dbReference type="NCBI Taxonomy" id="2338552"/>
    <lineage>
        <taxon>Bacteria</taxon>
        <taxon>Pseudomonadati</taxon>
        <taxon>Pseudomonadota</taxon>
        <taxon>Gammaproteobacteria</taxon>
        <taxon>Alteromonadales</taxon>
        <taxon>Shewanellaceae</taxon>
        <taxon>Parashewanella</taxon>
    </lineage>
</organism>
<dbReference type="NCBIfam" id="TIGR02037">
    <property type="entry name" value="degP_htrA_DO"/>
    <property type="match status" value="1"/>
</dbReference>
<evidence type="ECO:0000256" key="1">
    <source>
        <dbReference type="ARBA" id="ARBA00004418"/>
    </source>
</evidence>
<feature type="binding site" evidence="10">
    <location>
        <position position="111"/>
    </location>
    <ligand>
        <name>substrate</name>
    </ligand>
</feature>
<gene>
    <name evidence="13" type="ORF">D5018_19255</name>
</gene>
<feature type="binding site" evidence="10">
    <location>
        <begin position="213"/>
        <end position="215"/>
    </location>
    <ligand>
        <name>substrate</name>
    </ligand>
</feature>
<dbReference type="AlphaFoldDB" id="A0A3L8PTA7"/>
<dbReference type="InterPro" id="IPR009003">
    <property type="entry name" value="Peptidase_S1_PA"/>
</dbReference>
<evidence type="ECO:0000256" key="9">
    <source>
        <dbReference type="PIRSR" id="PIRSR611782-1"/>
    </source>
</evidence>
<evidence type="ECO:0000259" key="12">
    <source>
        <dbReference type="PROSITE" id="PS50106"/>
    </source>
</evidence>
<feature type="binding site" evidence="10">
    <location>
        <begin position="231"/>
        <end position="235"/>
    </location>
    <ligand>
        <name>substrate</name>
    </ligand>
</feature>
<feature type="domain" description="PDZ" evidence="12">
    <location>
        <begin position="356"/>
        <end position="444"/>
    </location>
</feature>
<dbReference type="InterPro" id="IPR011782">
    <property type="entry name" value="Pept_S1C_Do"/>
</dbReference>
<dbReference type="SMART" id="SM00228">
    <property type="entry name" value="PDZ"/>
    <property type="match status" value="2"/>
</dbReference>
<sequence>MKMKHSVLSAALLGAALSLTPVVSQAGIPAPQVQDGQTMPSLAPMLQKVTPAVVSVNVSGVQVSKQRVPDMFRFFFGPNAPQEQVQKRPFRGLGSGVIIDAKKGYIITNHHVIDNADDITVGLIDGREVPAKLIGSDANADVALLQIKAKNLTQITVADSDMLRVGDYAVAIGNPFGLGQTVTSGIVSALGRSGLGIEQLENFIQTDAAINSGNSGGALVNLRGELIGINTAIVAPSGGNVGIGFAIPINMVRNLANQIIEHGEVRRGVLGVSGRDLSPELAKGFGLDTKHGGFVGEVTPDSAAAKAGMKAGDIIVSINGKNIRSFTELAARIASLGAGAKVKLGIIRDGEKKTLNVTLGEASQVAEKGAAELHPMLAGAALKDGKGGVEITDVAPNSPAAVSDLQKGDVIVGINRKKIRSLNALRKALKDKQGAVALKVRRGDAYLFLVLR</sequence>
<feature type="active site" description="Charge relay system" evidence="9">
    <location>
        <position position="111"/>
    </location>
</feature>
<comment type="similarity">
    <text evidence="2">Belongs to the peptidase S1C family.</text>
</comment>
<evidence type="ECO:0000256" key="7">
    <source>
        <dbReference type="ARBA" id="ARBA00022801"/>
    </source>
</evidence>
<feature type="domain" description="PDZ" evidence="12">
    <location>
        <begin position="259"/>
        <end position="350"/>
    </location>
</feature>
<dbReference type="InterPro" id="IPR001478">
    <property type="entry name" value="PDZ"/>
</dbReference>
<keyword evidence="14" id="KW-1185">Reference proteome</keyword>
<dbReference type="PRINTS" id="PR00834">
    <property type="entry name" value="PROTEASES2C"/>
</dbReference>
<dbReference type="OrthoDB" id="9758917at2"/>
<dbReference type="FunFam" id="2.40.10.10:FF:000001">
    <property type="entry name" value="Periplasmic serine protease DegS"/>
    <property type="match status" value="1"/>
</dbReference>
<keyword evidence="3 13" id="KW-0645">Protease</keyword>
<dbReference type="Pfam" id="PF13365">
    <property type="entry name" value="Trypsin_2"/>
    <property type="match status" value="1"/>
</dbReference>
<proteinExistence type="inferred from homology"/>
<dbReference type="Pfam" id="PF13180">
    <property type="entry name" value="PDZ_2"/>
    <property type="match status" value="1"/>
</dbReference>
<keyword evidence="5" id="KW-0677">Repeat</keyword>
<feature type="active site" description="Charge relay system" evidence="9">
    <location>
        <position position="215"/>
    </location>
</feature>
<comment type="caution">
    <text evidence="13">The sequence shown here is derived from an EMBL/GenBank/DDBJ whole genome shotgun (WGS) entry which is preliminary data.</text>
</comment>
<feature type="chain" id="PRO_5039608293" evidence="11">
    <location>
        <begin position="27"/>
        <end position="452"/>
    </location>
</feature>
<dbReference type="Proteomes" id="UP000281474">
    <property type="component" value="Unassembled WGS sequence"/>
</dbReference>
<keyword evidence="6" id="KW-0574">Periplasm</keyword>
<dbReference type="Gene3D" id="2.40.10.120">
    <property type="match status" value="1"/>
</dbReference>
<accession>A0A3L8PTA7</accession>
<dbReference type="PANTHER" id="PTHR22939">
    <property type="entry name" value="SERINE PROTEASE FAMILY S1C HTRA-RELATED"/>
    <property type="match status" value="1"/>
</dbReference>
<evidence type="ECO:0000256" key="5">
    <source>
        <dbReference type="ARBA" id="ARBA00022737"/>
    </source>
</evidence>
<evidence type="ECO:0000256" key="11">
    <source>
        <dbReference type="SAM" id="SignalP"/>
    </source>
</evidence>
<evidence type="ECO:0000256" key="8">
    <source>
        <dbReference type="ARBA" id="ARBA00022825"/>
    </source>
</evidence>
<feature type="binding site" evidence="10">
    <location>
        <begin position="270"/>
        <end position="274"/>
    </location>
    <ligand>
        <name>substrate</name>
    </ligand>
</feature>